<dbReference type="PANTHER" id="PTHR35532">
    <property type="entry name" value="SIMILAR TO POLYHYDROXYALKANOATE DEPOLYMERASE"/>
    <property type="match status" value="1"/>
</dbReference>
<dbReference type="KEGG" id="prz:GZH47_17045"/>
<sequence>MTLSTSIFSLDQETMDQIERKFRVKQQLAEARQQELFGIFQEELTDEETWALKYMFAFMPVNDMADYDGSLFLNHVRQSLDIRRQVPWGSRVPDHLFLHYVLPYRVNTENIEDSRGILYRELAERTASLSMAEAILETNYWCQEKATYIGSDLRTLSPLSMIRNARGRCGEESTLAVAALRSIGIPARQVYTPRWAHCDDNHAWVEAWADGQWHYIGACEPEARLDQGWFTPPARRAMLVNTRIFADYPGPEDITLAHEWFTEINLLDNYAPTRTIQVTVKDMQGAPAAGAEVRFELYNMAELFPIAAVLANDEGQAAFKTGLGDLVIRAVKDGYWAEAKISVPDCGAVELVLNASEQPAGSVDFDMVPPPEREGEPVEALPEAKIQRHNGRLEEGTKCRTSYEENFLGEADARALAEEAGLPADRVWSVIQKARGNSREIAAFLREQSGAFGEWPLRLLETLNDKDLIDTFRPALEDHLTGALANRGTLDEDEFVRYVLCPRVLNEMLVPYRQLLQGAFTAEEVAAFRADPSALVRSLQQGFGVWTDLPNLMGRGNPAGTYKLKLGDPLSLDILFVAICRSLGIPARLHPSEQRAQYLQQGGWQDAAVTDTNTEKGTNTSMGTNTEKGTNTSMGTDTGKSSGEHAPRTLGRLQLIKDTAASQDAPVASYAENFTFARLENGAYKTLVYPDGKKDVYDEPFEAEPGQYRLTTGIRLKDGTVRVRLAYFIVRAGETTEVALTFRETTTDIPVLGTFDRSRAITLLDGAPAELRQLLGAGIAITAWIEPEREPTKHLFRELSELAEPLNQLGTPIVLLIGDTEMTASFDPADYPKLPSRTVFVRDASREALPDLIVRSSANEAGFPHLFVVDDENRIRYTASGYKIGTGKEALQVMTGLIHQ</sequence>
<dbReference type="Proteomes" id="UP000479114">
    <property type="component" value="Chromosome"/>
</dbReference>
<dbReference type="PANTHER" id="PTHR35532:SF5">
    <property type="entry name" value="CARBOHYDRATE-BINDING DOMAIN-CONTAINING PROTEIN"/>
    <property type="match status" value="1"/>
</dbReference>
<dbReference type="SUPFAM" id="SSF54001">
    <property type="entry name" value="Cysteine proteinases"/>
    <property type="match status" value="1"/>
</dbReference>
<protein>
    <submittedName>
        <fullName evidence="3">Transglutaminase domain-containing protein</fullName>
    </submittedName>
</protein>
<dbReference type="SMART" id="SM00460">
    <property type="entry name" value="TGc"/>
    <property type="match status" value="2"/>
</dbReference>
<evidence type="ECO:0000259" key="2">
    <source>
        <dbReference type="SMART" id="SM00460"/>
    </source>
</evidence>
<feature type="compositionally biased region" description="Polar residues" evidence="1">
    <location>
        <begin position="611"/>
        <end position="641"/>
    </location>
</feature>
<evidence type="ECO:0000313" key="4">
    <source>
        <dbReference type="Proteomes" id="UP000479114"/>
    </source>
</evidence>
<proteinExistence type="predicted"/>
<dbReference type="InterPro" id="IPR002931">
    <property type="entry name" value="Transglutaminase-like"/>
</dbReference>
<dbReference type="Pfam" id="PF01841">
    <property type="entry name" value="Transglut_core"/>
    <property type="match status" value="1"/>
</dbReference>
<organism evidence="3 4">
    <name type="scientific">Paenibacillus rhizovicinus</name>
    <dbReference type="NCBI Taxonomy" id="2704463"/>
    <lineage>
        <taxon>Bacteria</taxon>
        <taxon>Bacillati</taxon>
        <taxon>Bacillota</taxon>
        <taxon>Bacilli</taxon>
        <taxon>Bacillales</taxon>
        <taxon>Paenibacillaceae</taxon>
        <taxon>Paenibacillus</taxon>
    </lineage>
</organism>
<dbReference type="EMBL" id="CP048286">
    <property type="protein sequence ID" value="QHW32345.1"/>
    <property type="molecule type" value="Genomic_DNA"/>
</dbReference>
<dbReference type="AlphaFoldDB" id="A0A6C0P1J7"/>
<name>A0A6C0P1J7_9BACL</name>
<feature type="region of interest" description="Disordered" evidence="1">
    <location>
        <begin position="611"/>
        <end position="646"/>
    </location>
</feature>
<reference evidence="3 4" key="1">
    <citation type="submission" date="2020-02" db="EMBL/GenBank/DDBJ databases">
        <title>Paenibacillus sp. nov., isolated from rhizosphere soil of tomato.</title>
        <authorList>
            <person name="Weon H.-Y."/>
            <person name="Lee S.A."/>
        </authorList>
    </citation>
    <scope>NUCLEOTIDE SEQUENCE [LARGE SCALE GENOMIC DNA]</scope>
    <source>
        <strain evidence="3 4">14171R-81</strain>
    </source>
</reference>
<evidence type="ECO:0000313" key="3">
    <source>
        <dbReference type="EMBL" id="QHW32345.1"/>
    </source>
</evidence>
<dbReference type="RefSeq" id="WP_162641850.1">
    <property type="nucleotide sequence ID" value="NZ_CP048286.1"/>
</dbReference>
<keyword evidence="4" id="KW-1185">Reference proteome</keyword>
<gene>
    <name evidence="3" type="ORF">GZH47_17045</name>
</gene>
<dbReference type="InterPro" id="IPR038765">
    <property type="entry name" value="Papain-like_cys_pep_sf"/>
</dbReference>
<feature type="domain" description="Transglutaminase-like" evidence="2">
    <location>
        <begin position="161"/>
        <end position="220"/>
    </location>
</feature>
<evidence type="ECO:0000256" key="1">
    <source>
        <dbReference type="SAM" id="MobiDB-lite"/>
    </source>
</evidence>
<dbReference type="Gene3D" id="3.10.620.30">
    <property type="match status" value="1"/>
</dbReference>
<accession>A0A6C0P1J7</accession>
<feature type="domain" description="Transglutaminase-like" evidence="2">
    <location>
        <begin position="561"/>
        <end position="611"/>
    </location>
</feature>
<dbReference type="Gene3D" id="2.60.40.1120">
    <property type="entry name" value="Carboxypeptidase-like, regulatory domain"/>
    <property type="match status" value="1"/>
</dbReference>